<protein>
    <submittedName>
        <fullName evidence="2">Nuclease-related domain-containing protein</fullName>
    </submittedName>
</protein>
<evidence type="ECO:0000259" key="1">
    <source>
        <dbReference type="PROSITE" id="PS50965"/>
    </source>
</evidence>
<proteinExistence type="predicted"/>
<reference evidence="3" key="1">
    <citation type="journal article" date="2019" name="Int. J. Syst. Evol. Microbiol.">
        <title>The Global Catalogue of Microorganisms (GCM) 10K type strain sequencing project: providing services to taxonomists for standard genome sequencing and annotation.</title>
        <authorList>
            <consortium name="The Broad Institute Genomics Platform"/>
            <consortium name="The Broad Institute Genome Sequencing Center for Infectious Disease"/>
            <person name="Wu L."/>
            <person name="Ma J."/>
        </authorList>
    </citation>
    <scope>NUCLEOTIDE SEQUENCE [LARGE SCALE GENOMIC DNA]</scope>
    <source>
        <strain evidence="3">CCUG 49452</strain>
    </source>
</reference>
<sequence length="326" mass="36450">MLIKSADDKSRRIALLESLLQAPQLSSEQKTWLQHEVKNVRYGVQGERDAAHYIDNHFADAPNHAVIHDLRVVHEGEVAQIDHLVISRGFVFYLLETKNFSGNLQINEFGEFTVNYGPDRAFGIPSPLEQSRRHENVLTKVLEQLGITGRVQRKPDFRHVVLIHPKCTIQRPDAKKYDTSSVIKADQFASWHKEHVEKDTSTFQVLGSIFNLRSADTVRQWAEKLASLHSPPDLLALPEFLQSRAAAPITPPAVARVSTPAHHPAAPVAPTPTLVSGSDDGTALKKRCICATCAAKISYAEAKFCWNNPRRFGGLQYCREHQGAFV</sequence>
<dbReference type="RefSeq" id="WP_382432383.1">
    <property type="nucleotide sequence ID" value="NZ_JBHSHJ010000006.1"/>
</dbReference>
<comment type="caution">
    <text evidence="2">The sequence shown here is derived from an EMBL/GenBank/DDBJ whole genome shotgun (WGS) entry which is preliminary data.</text>
</comment>
<accession>A0ABV9QET9</accession>
<dbReference type="Proteomes" id="UP001596001">
    <property type="component" value="Unassembled WGS sequence"/>
</dbReference>
<feature type="domain" description="NERD" evidence="1">
    <location>
        <begin position="42"/>
        <end position="161"/>
    </location>
</feature>
<dbReference type="Pfam" id="PF08378">
    <property type="entry name" value="NERD"/>
    <property type="match status" value="1"/>
</dbReference>
<organism evidence="2 3">
    <name type="scientific">Giesbergeria sinuosa</name>
    <dbReference type="NCBI Taxonomy" id="80883"/>
    <lineage>
        <taxon>Bacteria</taxon>
        <taxon>Pseudomonadati</taxon>
        <taxon>Pseudomonadota</taxon>
        <taxon>Betaproteobacteria</taxon>
        <taxon>Burkholderiales</taxon>
        <taxon>Comamonadaceae</taxon>
        <taxon>Giesbergeria</taxon>
    </lineage>
</organism>
<name>A0ABV9QET9_9BURK</name>
<keyword evidence="3" id="KW-1185">Reference proteome</keyword>
<evidence type="ECO:0000313" key="3">
    <source>
        <dbReference type="Proteomes" id="UP001596001"/>
    </source>
</evidence>
<evidence type="ECO:0000313" key="2">
    <source>
        <dbReference type="EMBL" id="MFC4789217.1"/>
    </source>
</evidence>
<dbReference type="InterPro" id="IPR011528">
    <property type="entry name" value="NERD"/>
</dbReference>
<dbReference type="PROSITE" id="PS50965">
    <property type="entry name" value="NERD"/>
    <property type="match status" value="1"/>
</dbReference>
<dbReference type="EMBL" id="JBHSHJ010000006">
    <property type="protein sequence ID" value="MFC4789217.1"/>
    <property type="molecule type" value="Genomic_DNA"/>
</dbReference>
<gene>
    <name evidence="2" type="ORF">ACFO6X_09530</name>
</gene>